<sequence length="400" mass="45762">MLLATPQCLFNFLGLISFNPFPGKVTLKHDDKTRPFICIRVVTRGLFADLIRNNVRRNLQTCIDSGLDNFVIEVVSDRDITDLNDSQNVRLLVVPKDYRTSTGALYKARALQYALEDKVSQLNDGDYIVHLDEETLLTENVIYGILNFAKEGKYDSGQGLITYANEEVVNLITTLADCFRVADDLGKIRFQFRAFHRPLFGWKGSFIVNKYTVEKDVSFDHGPDGSIAEDCYFSMVAYKKGYKFQFIEGEMWEKSPFTVADLIKQRTRWLQGIFLVVHSRKIPIVNKFFLAVSLYAWMSVPLITCTLILGPIYPMPEIIWLNSITAFNGVVTMGMFLFGVMISFRIKRVGVSRLFVYLVGTIVILPLYVCIENIVVIWGLFSPKHKFYIVQKETKPKIDV</sequence>
<keyword evidence="1" id="KW-0812">Transmembrane</keyword>
<dbReference type="PANTHER" id="PTHR16779:SF1">
    <property type="entry name" value="BETA-1,4-MANNOSYLTRANSFERASE EGH"/>
    <property type="match status" value="1"/>
</dbReference>
<dbReference type="Gene3D" id="3.90.550.10">
    <property type="entry name" value="Spore Coat Polysaccharide Biosynthesis Protein SpsA, Chain A"/>
    <property type="match status" value="1"/>
</dbReference>
<dbReference type="Pfam" id="PF13632">
    <property type="entry name" value="Glyco_trans_2_3"/>
    <property type="match status" value="1"/>
</dbReference>
<keyword evidence="4" id="KW-1185">Reference proteome</keyword>
<feature type="transmembrane region" description="Helical" evidence="1">
    <location>
        <begin position="319"/>
        <end position="342"/>
    </location>
</feature>
<feature type="non-terminal residue" evidence="3">
    <location>
        <position position="400"/>
    </location>
</feature>
<feature type="transmembrane region" description="Helical" evidence="1">
    <location>
        <begin position="354"/>
        <end position="381"/>
    </location>
</feature>
<organism evidence="3 4">
    <name type="scientific">Fragariocoptes setiger</name>
    <dbReference type="NCBI Taxonomy" id="1670756"/>
    <lineage>
        <taxon>Eukaryota</taxon>
        <taxon>Metazoa</taxon>
        <taxon>Ecdysozoa</taxon>
        <taxon>Arthropoda</taxon>
        <taxon>Chelicerata</taxon>
        <taxon>Arachnida</taxon>
        <taxon>Acari</taxon>
        <taxon>Acariformes</taxon>
        <taxon>Trombidiformes</taxon>
        <taxon>Prostigmata</taxon>
        <taxon>Eupodina</taxon>
        <taxon>Eriophyoidea</taxon>
        <taxon>Phytoptidae</taxon>
        <taxon>Fragariocoptes</taxon>
    </lineage>
</organism>
<keyword evidence="1" id="KW-0472">Membrane</keyword>
<dbReference type="SUPFAM" id="SSF53448">
    <property type="entry name" value="Nucleotide-diphospho-sugar transferases"/>
    <property type="match status" value="1"/>
</dbReference>
<dbReference type="InterPro" id="IPR029044">
    <property type="entry name" value="Nucleotide-diphossugar_trans"/>
</dbReference>
<evidence type="ECO:0000313" key="4">
    <source>
        <dbReference type="Proteomes" id="UP000825002"/>
    </source>
</evidence>
<gene>
    <name evidence="3" type="primary">egh</name>
    <name evidence="3" type="ORF">GZH46_00031</name>
</gene>
<dbReference type="Proteomes" id="UP000825002">
    <property type="component" value="Unassembled WGS sequence"/>
</dbReference>
<dbReference type="InterPro" id="IPR027389">
    <property type="entry name" value="B_mannosylTrfase_Bre-3/Egh"/>
</dbReference>
<feature type="transmembrane region" description="Helical" evidence="1">
    <location>
        <begin position="288"/>
        <end position="313"/>
    </location>
</feature>
<dbReference type="InterPro" id="IPR001173">
    <property type="entry name" value="Glyco_trans_2-like"/>
</dbReference>
<name>A0ABQ7SDF5_9ACAR</name>
<evidence type="ECO:0000313" key="3">
    <source>
        <dbReference type="EMBL" id="KAG9511407.1"/>
    </source>
</evidence>
<dbReference type="EMBL" id="JAIFTH010000004">
    <property type="protein sequence ID" value="KAG9511407.1"/>
    <property type="molecule type" value="Genomic_DNA"/>
</dbReference>
<evidence type="ECO:0000256" key="1">
    <source>
        <dbReference type="SAM" id="Phobius"/>
    </source>
</evidence>
<keyword evidence="1" id="KW-1133">Transmembrane helix</keyword>
<evidence type="ECO:0000259" key="2">
    <source>
        <dbReference type="Pfam" id="PF13632"/>
    </source>
</evidence>
<proteinExistence type="predicted"/>
<comment type="caution">
    <text evidence="3">The sequence shown here is derived from an EMBL/GenBank/DDBJ whole genome shotgun (WGS) entry which is preliminary data.</text>
</comment>
<dbReference type="PANTHER" id="PTHR16779">
    <property type="entry name" value="BETA-1,4-MANNOSYLTRANSFERASE EGH"/>
    <property type="match status" value="1"/>
</dbReference>
<reference evidence="3 4" key="1">
    <citation type="submission" date="2020-10" db="EMBL/GenBank/DDBJ databases">
        <authorList>
            <person name="Klimov P.B."/>
            <person name="Dyachkov S.M."/>
            <person name="Chetverikov P.E."/>
        </authorList>
    </citation>
    <scope>NUCLEOTIDE SEQUENCE [LARGE SCALE GENOMIC DNA]</scope>
    <source>
        <strain evidence="3">BMOC 18-1129-001#AD2665</strain>
        <tissue evidence="3">Entire mites</tissue>
    </source>
</reference>
<accession>A0ABQ7SDF5</accession>
<protein>
    <submittedName>
        <fullName evidence="3">Beta-1,4-mannosyltransferase egh</fullName>
    </submittedName>
</protein>
<feature type="domain" description="Glycosyltransferase 2-like" evidence="2">
    <location>
        <begin position="127"/>
        <end position="325"/>
    </location>
</feature>